<dbReference type="Proteomes" id="UP001159363">
    <property type="component" value="Chromosome 10"/>
</dbReference>
<protein>
    <submittedName>
        <fullName evidence="3">Uncharacterized protein</fullName>
    </submittedName>
</protein>
<organism evidence="3 4">
    <name type="scientific">Dryococelus australis</name>
    <dbReference type="NCBI Taxonomy" id="614101"/>
    <lineage>
        <taxon>Eukaryota</taxon>
        <taxon>Metazoa</taxon>
        <taxon>Ecdysozoa</taxon>
        <taxon>Arthropoda</taxon>
        <taxon>Hexapoda</taxon>
        <taxon>Insecta</taxon>
        <taxon>Pterygota</taxon>
        <taxon>Neoptera</taxon>
        <taxon>Polyneoptera</taxon>
        <taxon>Phasmatodea</taxon>
        <taxon>Verophasmatodea</taxon>
        <taxon>Anareolatae</taxon>
        <taxon>Phasmatidae</taxon>
        <taxon>Eurycanthinae</taxon>
        <taxon>Dryococelus</taxon>
    </lineage>
</organism>
<dbReference type="EMBL" id="JARBHB010000011">
    <property type="protein sequence ID" value="KAJ8872432.1"/>
    <property type="molecule type" value="Genomic_DNA"/>
</dbReference>
<reference evidence="3 4" key="1">
    <citation type="submission" date="2023-02" db="EMBL/GenBank/DDBJ databases">
        <title>LHISI_Scaffold_Assembly.</title>
        <authorList>
            <person name="Stuart O.P."/>
            <person name="Cleave R."/>
            <person name="Magrath M.J.L."/>
            <person name="Mikheyev A.S."/>
        </authorList>
    </citation>
    <scope>NUCLEOTIDE SEQUENCE [LARGE SCALE GENOMIC DNA]</scope>
    <source>
        <strain evidence="3">Daus_M_001</strain>
        <tissue evidence="3">Leg muscle</tissue>
    </source>
</reference>
<feature type="compositionally biased region" description="Basic residues" evidence="1">
    <location>
        <begin position="204"/>
        <end position="217"/>
    </location>
</feature>
<proteinExistence type="predicted"/>
<feature type="region of interest" description="Disordered" evidence="1">
    <location>
        <begin position="126"/>
        <end position="219"/>
    </location>
</feature>
<gene>
    <name evidence="3" type="ORF">PR048_026036</name>
</gene>
<evidence type="ECO:0000256" key="1">
    <source>
        <dbReference type="SAM" id="MobiDB-lite"/>
    </source>
</evidence>
<sequence>MEAVMLQLAVLLFSSMMVIHCRHLGEVSNLLENAIFWEKGGGGYSDMTASGCMARYNTSLFVQNVLEYPKRSRTHVHSTRLVTHILQHAHFPRCCHTHPLQSPSPTLSVLVFVYCLLHFANILGQKKKNQRKQRNKKRAQERRASESENSEGEVEREKVEEADRMDKDYVSLTSSTQVVSEEDDKPLCSPSDSLEEPGIDTPKSRSKGKRKNRKGCSKQKMEAFRKLDFKSDLMFDLDIRNNLHGSTHPPCESARFSTSAQANDAFGRWKRYGLEKTVIHTYQPVEAQGC</sequence>
<name>A0ABQ9GK87_9NEOP</name>
<evidence type="ECO:0000313" key="3">
    <source>
        <dbReference type="EMBL" id="KAJ8872432.1"/>
    </source>
</evidence>
<feature type="signal peptide" evidence="2">
    <location>
        <begin position="1"/>
        <end position="21"/>
    </location>
</feature>
<comment type="caution">
    <text evidence="3">The sequence shown here is derived from an EMBL/GenBank/DDBJ whole genome shotgun (WGS) entry which is preliminary data.</text>
</comment>
<keyword evidence="4" id="KW-1185">Reference proteome</keyword>
<keyword evidence="2" id="KW-0732">Signal</keyword>
<evidence type="ECO:0000256" key="2">
    <source>
        <dbReference type="SAM" id="SignalP"/>
    </source>
</evidence>
<feature type="compositionally biased region" description="Basic residues" evidence="1">
    <location>
        <begin position="126"/>
        <end position="140"/>
    </location>
</feature>
<accession>A0ABQ9GK87</accession>
<feature type="compositionally biased region" description="Basic and acidic residues" evidence="1">
    <location>
        <begin position="153"/>
        <end position="169"/>
    </location>
</feature>
<feature type="chain" id="PRO_5045199856" evidence="2">
    <location>
        <begin position="22"/>
        <end position="290"/>
    </location>
</feature>
<evidence type="ECO:0000313" key="4">
    <source>
        <dbReference type="Proteomes" id="UP001159363"/>
    </source>
</evidence>